<protein>
    <recommendedName>
        <fullName evidence="2">Acb2/Tad1 hairpin domain-containing protein</fullName>
    </recommendedName>
</protein>
<gene>
    <name evidence="3" type="ORF">24149LASTA_00063</name>
</gene>
<evidence type="ECO:0000313" key="3">
    <source>
        <dbReference type="EMBL" id="QIW86690.1"/>
    </source>
</evidence>
<dbReference type="EMBL" id="MT251347">
    <property type="protein sequence ID" value="QIW86690.1"/>
    <property type="molecule type" value="Genomic_DNA"/>
</dbReference>
<reference evidence="3 4" key="1">
    <citation type="submission" date="2020-03" db="EMBL/GenBank/DDBJ databases">
        <authorList>
            <person name="Kojic M."/>
            <person name="Vukotic G."/>
        </authorList>
    </citation>
    <scope>NUCLEOTIDE SEQUENCE [LARGE SCALE GENOMIC DNA]</scope>
</reference>
<evidence type="ECO:0000259" key="2">
    <source>
        <dbReference type="Pfam" id="PF24729"/>
    </source>
</evidence>
<keyword evidence="1" id="KW-0547">Nucleotide-binding</keyword>
<organism evidence="3 4">
    <name type="scientific">Klebsiella phage LASTA</name>
    <dbReference type="NCBI Taxonomy" id="2723758"/>
    <lineage>
        <taxon>Viruses</taxon>
        <taxon>Duplodnaviria</taxon>
        <taxon>Heunggongvirae</taxon>
        <taxon>Uroviricota</taxon>
        <taxon>Caudoviricetes</taxon>
        <taxon>Lastavirus</taxon>
        <taxon>Lastavirus lasta</taxon>
    </lineage>
</organism>
<accession>A0A6H0X3G6</accession>
<name>A0A6H0X3G6_9CAUD</name>
<dbReference type="Pfam" id="PF24729">
    <property type="entry name" value="Acb2_Tad1_hairpin"/>
    <property type="match status" value="1"/>
</dbReference>
<dbReference type="GO" id="GO:0000166">
    <property type="term" value="F:nucleotide binding"/>
    <property type="evidence" value="ECO:0007669"/>
    <property type="project" value="UniProtKB-KW"/>
</dbReference>
<keyword evidence="4" id="KW-1185">Reference proteome</keyword>
<proteinExistence type="predicted"/>
<evidence type="ECO:0000313" key="4">
    <source>
        <dbReference type="Proteomes" id="UP000502929"/>
    </source>
</evidence>
<feature type="domain" description="Acb2/Tad1 hairpin" evidence="2">
    <location>
        <begin position="7"/>
        <end position="107"/>
    </location>
</feature>
<dbReference type="InterPro" id="IPR056098">
    <property type="entry name" value="Acb2/Tad1_hairpin"/>
</dbReference>
<dbReference type="Proteomes" id="UP000502929">
    <property type="component" value="Segment"/>
</dbReference>
<evidence type="ECO:0000256" key="1">
    <source>
        <dbReference type="ARBA" id="ARBA00022741"/>
    </source>
</evidence>
<sequence length="111" mass="12359">MENQHKKITGYRDLTQQEIDLMNEIKAKGKELLALHDKVVELIGEQDLVPAIMAAADHNSKGMSYMIPPKQDADVMARHAIAEPRRWASIGKTDLQKGIMALVRAVAQPTD</sequence>